<dbReference type="EMBL" id="CP032325">
    <property type="protein sequence ID" value="QCN99953.1"/>
    <property type="molecule type" value="Genomic_DNA"/>
</dbReference>
<dbReference type="GO" id="GO:0006629">
    <property type="term" value="P:lipid metabolic process"/>
    <property type="evidence" value="ECO:0007669"/>
    <property type="project" value="InterPro"/>
</dbReference>
<sequence length="464" mass="51598">MQDVLDTAVLDAPPAKAAPAQTITERMLEEFSFVGRWKRKEFKDGLLWDSWLTLRPDGTWAQNGTIQVATKPQNFRRDGTWTREEETLVCAIGKSTLPDSSGSFTIDIAALIGDSESLVGLPDFSWRQEMVTLAYIAYAGTLGEKGGQPTVLLELINRFLEELEPVNGKWDVVWGPGLVNAGFTNLVDTNVFYVVRDRRDPTRYVIAIRGTNPLSIYSILNQVSAVNEQELWPVEDLPRRKWPRVSEGVANTLKHLKRVRAQKGVPGAGLTLVDFLKQEVAACQSPLAIHTTGHSLGGTMSATVAMWLRELQGSEGSLSTRWDPKARCTIHSTPIAGFSPGDKRFAQHFDSAIGGTCDRLYNSLDVVPHTYAAEDMNYAKSIYEPMIDAGFAFKAAIDMMELQFTLSNINYRQVRDDTSALEGTLEPSQKEFMAQMLWQHIEGYLKILGLSDFINAEEILTASD</sequence>
<dbReference type="InterPro" id="IPR002921">
    <property type="entry name" value="Fungal_lipase-type"/>
</dbReference>
<dbReference type="Pfam" id="PF01764">
    <property type="entry name" value="Lipase_3"/>
    <property type="match status" value="1"/>
</dbReference>
<dbReference type="AlphaFoldDB" id="A0A4D8PN46"/>
<evidence type="ECO:0000313" key="3">
    <source>
        <dbReference type="Proteomes" id="UP000298595"/>
    </source>
</evidence>
<organism evidence="2 3">
    <name type="scientific">Azospirillum argentinense</name>
    <dbReference type="NCBI Taxonomy" id="2970906"/>
    <lineage>
        <taxon>Bacteria</taxon>
        <taxon>Pseudomonadati</taxon>
        <taxon>Pseudomonadota</taxon>
        <taxon>Alphaproteobacteria</taxon>
        <taxon>Rhodospirillales</taxon>
        <taxon>Azospirillaceae</taxon>
        <taxon>Azospirillum</taxon>
    </lineage>
</organism>
<accession>A0A4D8PN46</accession>
<geneLocation type="plasmid" evidence="2 3">
    <name>p4</name>
</geneLocation>
<name>A0A4D8PN46_9PROT</name>
<evidence type="ECO:0000259" key="1">
    <source>
        <dbReference type="Pfam" id="PF01764"/>
    </source>
</evidence>
<gene>
    <name evidence="2" type="ORF">D3093_32490</name>
</gene>
<dbReference type="InterPro" id="IPR029058">
    <property type="entry name" value="AB_hydrolase_fold"/>
</dbReference>
<dbReference type="RefSeq" id="WP_137118684.1">
    <property type="nucleotide sequence ID" value="NZ_CP032325.1"/>
</dbReference>
<reference evidence="2 3" key="1">
    <citation type="submission" date="2018-09" db="EMBL/GenBank/DDBJ databases">
        <title>Whole genome based analysis of evolution and adaptive divergence in Indian and Brazilian strains of Azospirillum brasilense.</title>
        <authorList>
            <person name="Singh C."/>
            <person name="Tripathi A.K."/>
        </authorList>
    </citation>
    <scope>NUCLEOTIDE SEQUENCE [LARGE SCALE GENOMIC DNA]</scope>
    <source>
        <strain evidence="2 3">MTCC4035</strain>
        <plasmid evidence="2 3">p4</plasmid>
    </source>
</reference>
<protein>
    <recommendedName>
        <fullName evidence="1">Fungal lipase-type domain-containing protein</fullName>
    </recommendedName>
</protein>
<keyword evidence="2" id="KW-0614">Plasmid</keyword>
<dbReference type="KEGG" id="aare:D3093_32490"/>
<dbReference type="Gene3D" id="3.40.50.1820">
    <property type="entry name" value="alpha/beta hydrolase"/>
    <property type="match status" value="1"/>
</dbReference>
<evidence type="ECO:0000313" key="2">
    <source>
        <dbReference type="EMBL" id="QCN99953.1"/>
    </source>
</evidence>
<dbReference type="Proteomes" id="UP000298595">
    <property type="component" value="Plasmid p4"/>
</dbReference>
<proteinExistence type="predicted"/>
<dbReference type="SUPFAM" id="SSF53474">
    <property type="entry name" value="alpha/beta-Hydrolases"/>
    <property type="match status" value="1"/>
</dbReference>
<feature type="domain" description="Fungal lipase-type" evidence="1">
    <location>
        <begin position="205"/>
        <end position="371"/>
    </location>
</feature>